<evidence type="ECO:0000313" key="8">
    <source>
        <dbReference type="EMBL" id="OAQ63694.1"/>
    </source>
</evidence>
<reference evidence="8 9" key="1">
    <citation type="journal article" date="2016" name="PLoS Pathog.">
        <title>Biosynthesis of antibiotic leucinostatins in bio-control fungus Purpureocillium lilacinum and their inhibition on phytophthora revealed by genome mining.</title>
        <authorList>
            <person name="Wang G."/>
            <person name="Liu Z."/>
            <person name="Lin R."/>
            <person name="Li E."/>
            <person name="Mao Z."/>
            <person name="Ling J."/>
            <person name="Yang Y."/>
            <person name="Yin W.B."/>
            <person name="Xie B."/>
        </authorList>
    </citation>
    <scope>NUCLEOTIDE SEQUENCE [LARGE SCALE GENOMIC DNA]</scope>
    <source>
        <strain evidence="8">170</strain>
    </source>
</reference>
<evidence type="ECO:0000256" key="2">
    <source>
        <dbReference type="ARBA" id="ARBA00023015"/>
    </source>
</evidence>
<dbReference type="STRING" id="1380566.A0A179FDV9"/>
<comment type="caution">
    <text evidence="8">The sequence shown here is derived from an EMBL/GenBank/DDBJ whole genome shotgun (WGS) entry which is preliminary data.</text>
</comment>
<evidence type="ECO:0000259" key="7">
    <source>
        <dbReference type="SMART" id="SM00906"/>
    </source>
</evidence>
<dbReference type="Proteomes" id="UP000078397">
    <property type="component" value="Unassembled WGS sequence"/>
</dbReference>
<keyword evidence="6" id="KW-0812">Transmembrane</keyword>
<evidence type="ECO:0000256" key="1">
    <source>
        <dbReference type="ARBA" id="ARBA00004123"/>
    </source>
</evidence>
<dbReference type="InterPro" id="IPR050987">
    <property type="entry name" value="AtrR-like"/>
</dbReference>
<sequence length="564" mass="63301">MTIAGPAAQFKAYPACPVCRSESTTSNPQRRLGIAPLGQIYFGGQKFGAVCPRNGIPHLTPHCEQWIRERTGQEPGFRDLYSGDSPRSHFSESDIIPTFVSARAQMKQPGLPERWILNSLATDFIKSDFSLVFPLMNPVLFEETVRLAYSQDEAEHPLERITAKACVLAFASLACGHFPTSTGASQVDSDACARDAQILLGDIIEDASITTLQTILMLLLYETLCGRLQASSMYHALACRTVFALGGHTVVEPTPKDRDLTVEEHEDRHLRMLFWLCYVLDKDISLRTGQPPVIADQFCDLTLPEGYERTRFLPRQPGQLQTPWLPGDLRLSLLKSKAVQSLYSNASLRNSDAELLKTIRELDEELETWRTSIPEGFSPNLSVRKDSRLDVVTNLSKNMLLIELHLDYHFLLNTIHCASGRCITAESGGPQQFLFGVQSSFDLSVEASRSTIVYLSVSANRLAGEAFWFFIFYPLSALMNLFFNILQNPGHRLAVHDMELLGKTSQIIRSMPIRRVTSHETEYLMRMDKLVAELSRLSKCAIEKHQAMASMYQSNNNSSMHDLM</sequence>
<comment type="subcellular location">
    <subcellularLocation>
        <location evidence="1">Nucleus</location>
    </subcellularLocation>
</comment>
<evidence type="ECO:0000313" key="9">
    <source>
        <dbReference type="Proteomes" id="UP000078397"/>
    </source>
</evidence>
<dbReference type="GO" id="GO:0003677">
    <property type="term" value="F:DNA binding"/>
    <property type="evidence" value="ECO:0007669"/>
    <property type="project" value="UniProtKB-KW"/>
</dbReference>
<name>A0A179FDV9_METCM</name>
<dbReference type="Pfam" id="PF04082">
    <property type="entry name" value="Fungal_trans"/>
    <property type="match status" value="1"/>
</dbReference>
<proteinExistence type="predicted"/>
<feature type="domain" description="Xylanolytic transcriptional activator regulatory" evidence="7">
    <location>
        <begin position="231"/>
        <end position="310"/>
    </location>
</feature>
<dbReference type="OrthoDB" id="4116913at2759"/>
<evidence type="ECO:0000256" key="4">
    <source>
        <dbReference type="ARBA" id="ARBA00023163"/>
    </source>
</evidence>
<gene>
    <name evidence="8" type="ORF">VFPPC_09655</name>
</gene>
<dbReference type="InterPro" id="IPR007219">
    <property type="entry name" value="XnlR_reg_dom"/>
</dbReference>
<dbReference type="PANTHER" id="PTHR46910">
    <property type="entry name" value="TRANSCRIPTION FACTOR PDR1"/>
    <property type="match status" value="1"/>
</dbReference>
<feature type="transmembrane region" description="Helical" evidence="6">
    <location>
        <begin position="466"/>
        <end position="486"/>
    </location>
</feature>
<dbReference type="GeneID" id="28852149"/>
<evidence type="ECO:0000256" key="6">
    <source>
        <dbReference type="SAM" id="Phobius"/>
    </source>
</evidence>
<organism evidence="8 9">
    <name type="scientific">Pochonia chlamydosporia 170</name>
    <dbReference type="NCBI Taxonomy" id="1380566"/>
    <lineage>
        <taxon>Eukaryota</taxon>
        <taxon>Fungi</taxon>
        <taxon>Dikarya</taxon>
        <taxon>Ascomycota</taxon>
        <taxon>Pezizomycotina</taxon>
        <taxon>Sordariomycetes</taxon>
        <taxon>Hypocreomycetidae</taxon>
        <taxon>Hypocreales</taxon>
        <taxon>Clavicipitaceae</taxon>
        <taxon>Pochonia</taxon>
    </lineage>
</organism>
<dbReference type="KEGG" id="pchm:VFPPC_09655"/>
<dbReference type="GO" id="GO:0005634">
    <property type="term" value="C:nucleus"/>
    <property type="evidence" value="ECO:0007669"/>
    <property type="project" value="UniProtKB-SubCell"/>
</dbReference>
<dbReference type="GO" id="GO:0006351">
    <property type="term" value="P:DNA-templated transcription"/>
    <property type="evidence" value="ECO:0007669"/>
    <property type="project" value="InterPro"/>
</dbReference>
<dbReference type="RefSeq" id="XP_018141274.1">
    <property type="nucleotide sequence ID" value="XM_018288155.1"/>
</dbReference>
<keyword evidence="6" id="KW-1133">Transmembrane helix</keyword>
<keyword evidence="5" id="KW-0539">Nucleus</keyword>
<keyword evidence="3" id="KW-0238">DNA-binding</keyword>
<dbReference type="AlphaFoldDB" id="A0A179FDV9"/>
<evidence type="ECO:0000256" key="3">
    <source>
        <dbReference type="ARBA" id="ARBA00023125"/>
    </source>
</evidence>
<keyword evidence="6" id="KW-0472">Membrane</keyword>
<dbReference type="EMBL" id="LSBJ02000006">
    <property type="protein sequence ID" value="OAQ63694.1"/>
    <property type="molecule type" value="Genomic_DNA"/>
</dbReference>
<dbReference type="CDD" id="cd12148">
    <property type="entry name" value="fungal_TF_MHR"/>
    <property type="match status" value="1"/>
</dbReference>
<evidence type="ECO:0000256" key="5">
    <source>
        <dbReference type="ARBA" id="ARBA00023242"/>
    </source>
</evidence>
<dbReference type="GO" id="GO:0008270">
    <property type="term" value="F:zinc ion binding"/>
    <property type="evidence" value="ECO:0007669"/>
    <property type="project" value="InterPro"/>
</dbReference>
<keyword evidence="9" id="KW-1185">Reference proteome</keyword>
<dbReference type="SMART" id="SM00906">
    <property type="entry name" value="Fungal_trans"/>
    <property type="match status" value="1"/>
</dbReference>
<keyword evidence="2" id="KW-0805">Transcription regulation</keyword>
<dbReference type="GO" id="GO:0003700">
    <property type="term" value="F:DNA-binding transcription factor activity"/>
    <property type="evidence" value="ECO:0007669"/>
    <property type="project" value="InterPro"/>
</dbReference>
<protein>
    <submittedName>
        <fullName evidence="8">Fungal specific transcription factor domain-containing protein</fullName>
    </submittedName>
</protein>
<accession>A0A179FDV9</accession>
<dbReference type="PANTHER" id="PTHR46910:SF37">
    <property type="entry name" value="ZN(II)2CYS6 TRANSCRIPTION FACTOR (EUROFUNG)"/>
    <property type="match status" value="1"/>
</dbReference>
<keyword evidence="4" id="KW-0804">Transcription</keyword>